<gene>
    <name evidence="2" type="ORF">C24_LOCUS17177</name>
</gene>
<feature type="transmembrane region" description="Helical" evidence="1">
    <location>
        <begin position="44"/>
        <end position="65"/>
    </location>
</feature>
<reference evidence="2 3" key="1">
    <citation type="submission" date="2019-12" db="EMBL/GenBank/DDBJ databases">
        <authorList>
            <person name="Jiao W.-B."/>
            <person name="Schneeberger K."/>
        </authorList>
    </citation>
    <scope>NUCLEOTIDE SEQUENCE [LARGE SCALE GENOMIC DNA]</scope>
    <source>
        <strain evidence="3">cv. C24</strain>
    </source>
</reference>
<proteinExistence type="predicted"/>
<keyword evidence="1" id="KW-1133">Transmembrane helix</keyword>
<keyword evidence="1" id="KW-0472">Membrane</keyword>
<organism evidence="2 3">
    <name type="scientific">Arabidopsis thaliana</name>
    <name type="common">Mouse-ear cress</name>
    <dbReference type="NCBI Taxonomy" id="3702"/>
    <lineage>
        <taxon>Eukaryota</taxon>
        <taxon>Viridiplantae</taxon>
        <taxon>Streptophyta</taxon>
        <taxon>Embryophyta</taxon>
        <taxon>Tracheophyta</taxon>
        <taxon>Spermatophyta</taxon>
        <taxon>Magnoliopsida</taxon>
        <taxon>eudicotyledons</taxon>
        <taxon>Gunneridae</taxon>
        <taxon>Pentapetalae</taxon>
        <taxon>rosids</taxon>
        <taxon>malvids</taxon>
        <taxon>Brassicales</taxon>
        <taxon>Brassicaceae</taxon>
        <taxon>Camelineae</taxon>
        <taxon>Arabidopsis</taxon>
    </lineage>
</organism>
<name>A0A5S9XPZ5_ARATH</name>
<dbReference type="OrthoDB" id="10342437at2759"/>
<dbReference type="Proteomes" id="UP000434276">
    <property type="component" value="Unassembled WGS sequence"/>
</dbReference>
<evidence type="ECO:0008006" key="4">
    <source>
        <dbReference type="Google" id="ProtNLM"/>
    </source>
</evidence>
<protein>
    <recommendedName>
        <fullName evidence="4">Transmembrane protein</fullName>
    </recommendedName>
</protein>
<dbReference type="EMBL" id="CACSHJ010000095">
    <property type="protein sequence ID" value="CAA0393786.1"/>
    <property type="molecule type" value="Genomic_DNA"/>
</dbReference>
<dbReference type="Gene3D" id="1.10.8.1170">
    <property type="match status" value="1"/>
</dbReference>
<evidence type="ECO:0000256" key="1">
    <source>
        <dbReference type="SAM" id="Phobius"/>
    </source>
</evidence>
<evidence type="ECO:0000313" key="2">
    <source>
        <dbReference type="EMBL" id="CAA0393786.1"/>
    </source>
</evidence>
<evidence type="ECO:0000313" key="3">
    <source>
        <dbReference type="Proteomes" id="UP000434276"/>
    </source>
</evidence>
<dbReference type="AlphaFoldDB" id="A0A5S9XPZ5"/>
<sequence length="121" mass="12657">MLCVCGYLNGVSLMKLCHEGNNLGFVNGIASVTLSIFTHYCEAYHFKILGIFLCWAVILVKNILFTSYCRRCGGGGGGAGGGGAEVVVVALEVVVVTLVVVVAALVVVVMVVAEMELDTEA</sequence>
<accession>A0A5S9XPZ5</accession>
<keyword evidence="1" id="KW-0812">Transmembrane</keyword>
<feature type="transmembrane region" description="Helical" evidence="1">
    <location>
        <begin position="86"/>
        <end position="113"/>
    </location>
</feature>